<dbReference type="PANTHER" id="PTHR13156:SF0">
    <property type="entry name" value="NADH DEHYDROGENASE [UBIQUINONE] IRON-SULFUR PROTEIN 6, MITOCHONDRIAL"/>
    <property type="match status" value="1"/>
</dbReference>
<comment type="caution">
    <text evidence="2">The sequence shown here is derived from an EMBL/GenBank/DDBJ whole genome shotgun (WGS) entry which is preliminary data.</text>
</comment>
<keyword evidence="2" id="KW-0479">Metal-binding</keyword>
<feature type="domain" description="Zinc finger CHCC-type" evidence="1">
    <location>
        <begin position="11"/>
        <end position="46"/>
    </location>
</feature>
<evidence type="ECO:0000313" key="3">
    <source>
        <dbReference type="Proteomes" id="UP001215503"/>
    </source>
</evidence>
<reference evidence="2 3" key="1">
    <citation type="submission" date="2023-03" db="EMBL/GenBank/DDBJ databases">
        <title>Fodinicurvata sp. CAU 1616 isolated from sea sendiment.</title>
        <authorList>
            <person name="Kim W."/>
        </authorList>
    </citation>
    <scope>NUCLEOTIDE SEQUENCE [LARGE SCALE GENOMIC DNA]</scope>
    <source>
        <strain evidence="2 3">CAU 1616</strain>
    </source>
</reference>
<dbReference type="Pfam" id="PF10276">
    <property type="entry name" value="zf-CHCC"/>
    <property type="match status" value="1"/>
</dbReference>
<accession>A0ABT5YK30</accession>
<name>A0ABT5YK30_9PROT</name>
<evidence type="ECO:0000259" key="1">
    <source>
        <dbReference type="Pfam" id="PF10276"/>
    </source>
</evidence>
<dbReference type="InterPro" id="IPR019401">
    <property type="entry name" value="Znf_CHCC"/>
</dbReference>
<dbReference type="GO" id="GO:0008270">
    <property type="term" value="F:zinc ion binding"/>
    <property type="evidence" value="ECO:0007669"/>
    <property type="project" value="UniProtKB-KW"/>
</dbReference>
<dbReference type="Gene3D" id="2.60.260.40">
    <property type="entry name" value="q5lls5 like domains"/>
    <property type="match status" value="1"/>
</dbReference>
<proteinExistence type="predicted"/>
<sequence>MSEEHIEVESEVVACDGGTGPLGHPRVWLNMEGRGEIVCPYCSRHFVLKKGAEAGAH</sequence>
<dbReference type="EMBL" id="JARHUD010000002">
    <property type="protein sequence ID" value="MDF2095284.1"/>
    <property type="molecule type" value="Genomic_DNA"/>
</dbReference>
<keyword evidence="2" id="KW-0863">Zinc-finger</keyword>
<protein>
    <submittedName>
        <fullName evidence="2">Zinc-finger domain-containing protein</fullName>
    </submittedName>
</protein>
<evidence type="ECO:0000313" key="2">
    <source>
        <dbReference type="EMBL" id="MDF2095284.1"/>
    </source>
</evidence>
<keyword evidence="3" id="KW-1185">Reference proteome</keyword>
<organism evidence="2 3">
    <name type="scientific">Aquibaculum arenosum</name>
    <dbReference type="NCBI Taxonomy" id="3032591"/>
    <lineage>
        <taxon>Bacteria</taxon>
        <taxon>Pseudomonadati</taxon>
        <taxon>Pseudomonadota</taxon>
        <taxon>Alphaproteobacteria</taxon>
        <taxon>Rhodospirillales</taxon>
        <taxon>Rhodovibrionaceae</taxon>
        <taxon>Aquibaculum</taxon>
    </lineage>
</organism>
<dbReference type="Proteomes" id="UP001215503">
    <property type="component" value="Unassembled WGS sequence"/>
</dbReference>
<dbReference type="PANTHER" id="PTHR13156">
    <property type="entry name" value="NADH-UBIQUINONE OXIDOREDUCTASE 13 KD-A SUBUNIT"/>
    <property type="match status" value="1"/>
</dbReference>
<gene>
    <name evidence="2" type="ORF">P2G67_04775</name>
</gene>
<keyword evidence="2" id="KW-0862">Zinc</keyword>